<organism evidence="1">
    <name type="scientific">Anguilla anguilla</name>
    <name type="common">European freshwater eel</name>
    <name type="synonym">Muraena anguilla</name>
    <dbReference type="NCBI Taxonomy" id="7936"/>
    <lineage>
        <taxon>Eukaryota</taxon>
        <taxon>Metazoa</taxon>
        <taxon>Chordata</taxon>
        <taxon>Craniata</taxon>
        <taxon>Vertebrata</taxon>
        <taxon>Euteleostomi</taxon>
        <taxon>Actinopterygii</taxon>
        <taxon>Neopterygii</taxon>
        <taxon>Teleostei</taxon>
        <taxon>Anguilliformes</taxon>
        <taxon>Anguillidae</taxon>
        <taxon>Anguilla</taxon>
    </lineage>
</organism>
<reference evidence="1" key="1">
    <citation type="submission" date="2014-11" db="EMBL/GenBank/DDBJ databases">
        <authorList>
            <person name="Amaro Gonzalez C."/>
        </authorList>
    </citation>
    <scope>NUCLEOTIDE SEQUENCE</scope>
</reference>
<accession>A0A0E9Q9G2</accession>
<evidence type="ECO:0000313" key="1">
    <source>
        <dbReference type="EMBL" id="JAH13182.1"/>
    </source>
</evidence>
<dbReference type="EMBL" id="GBXM01095395">
    <property type="protein sequence ID" value="JAH13182.1"/>
    <property type="molecule type" value="Transcribed_RNA"/>
</dbReference>
<proteinExistence type="predicted"/>
<protein>
    <submittedName>
        <fullName evidence="1">Uncharacterized protein</fullName>
    </submittedName>
</protein>
<sequence length="27" mass="3164">MRRTLEIYDISQNFTAISVPIHLCVSR</sequence>
<reference evidence="1" key="2">
    <citation type="journal article" date="2015" name="Fish Shellfish Immunol.">
        <title>Early steps in the European eel (Anguilla anguilla)-Vibrio vulnificus interaction in the gills: Role of the RtxA13 toxin.</title>
        <authorList>
            <person name="Callol A."/>
            <person name="Pajuelo D."/>
            <person name="Ebbesson L."/>
            <person name="Teles M."/>
            <person name="MacKenzie S."/>
            <person name="Amaro C."/>
        </authorList>
    </citation>
    <scope>NUCLEOTIDE SEQUENCE</scope>
</reference>
<dbReference type="AlphaFoldDB" id="A0A0E9Q9G2"/>
<name>A0A0E9Q9G2_ANGAN</name>